<keyword evidence="2" id="KW-1185">Reference proteome</keyword>
<sequence>MKKNMLMAIVIMVWLVGCGTFPTASEYWKKNGKWPGYEVVQNDMRSCGFENAWNNAEMSDNKYIKASLCMEKKGYLFNGKRTCDKNAYKDYPACK</sequence>
<comment type="caution">
    <text evidence="1">The sequence shown here is derived from an EMBL/GenBank/DDBJ whole genome shotgun (WGS) entry which is preliminary data.</text>
</comment>
<evidence type="ECO:0008006" key="3">
    <source>
        <dbReference type="Google" id="ProtNLM"/>
    </source>
</evidence>
<dbReference type="PATRIC" id="fig|1470200.3.peg.1973"/>
<evidence type="ECO:0000313" key="1">
    <source>
        <dbReference type="EMBL" id="KLT73112.1"/>
    </source>
</evidence>
<gene>
    <name evidence="1" type="ORF">PL75_04150</name>
</gene>
<dbReference type="PROSITE" id="PS51257">
    <property type="entry name" value="PROKAR_LIPOPROTEIN"/>
    <property type="match status" value="1"/>
</dbReference>
<dbReference type="AlphaFoldDB" id="A0A0J0YSP5"/>
<evidence type="ECO:0000313" key="2">
    <source>
        <dbReference type="Proteomes" id="UP000036027"/>
    </source>
</evidence>
<organism evidence="1 2">
    <name type="scientific">Neisseria arctica</name>
    <dbReference type="NCBI Taxonomy" id="1470200"/>
    <lineage>
        <taxon>Bacteria</taxon>
        <taxon>Pseudomonadati</taxon>
        <taxon>Pseudomonadota</taxon>
        <taxon>Betaproteobacteria</taxon>
        <taxon>Neisseriales</taxon>
        <taxon>Neisseriaceae</taxon>
        <taxon>Neisseria</taxon>
    </lineage>
</organism>
<accession>A0A0J0YSP5</accession>
<dbReference type="EMBL" id="JTDO01000005">
    <property type="protein sequence ID" value="KLT73112.1"/>
    <property type="molecule type" value="Genomic_DNA"/>
</dbReference>
<dbReference type="Proteomes" id="UP000036027">
    <property type="component" value="Unassembled WGS sequence"/>
</dbReference>
<proteinExistence type="predicted"/>
<dbReference type="RefSeq" id="WP_047760663.1">
    <property type="nucleotide sequence ID" value="NZ_CP091510.1"/>
</dbReference>
<protein>
    <recommendedName>
        <fullName evidence="3">Lipoprotein</fullName>
    </recommendedName>
</protein>
<dbReference type="STRING" id="1470200.PL75_04150"/>
<name>A0A0J0YSP5_9NEIS</name>
<reference evidence="1 2" key="1">
    <citation type="submission" date="2014-11" db="EMBL/GenBank/DDBJ databases">
        <title>Genome of a novel goose pathogen.</title>
        <authorList>
            <person name="Hansen C.M."/>
            <person name="Hueffer K."/>
            <person name="Choi S.C."/>
        </authorList>
    </citation>
    <scope>NUCLEOTIDE SEQUENCE [LARGE SCALE GENOMIC DNA]</scope>
    <source>
        <strain evidence="1 2">KH1503</strain>
    </source>
</reference>